<dbReference type="InterPro" id="IPR019797">
    <property type="entry name" value="Glutamate_5-kinase_CS"/>
</dbReference>
<feature type="non-terminal residue" evidence="9">
    <location>
        <position position="206"/>
    </location>
</feature>
<dbReference type="EMBL" id="BARS01030287">
    <property type="protein sequence ID" value="GAG20074.1"/>
    <property type="molecule type" value="Genomic_DNA"/>
</dbReference>
<name>X0VNX7_9ZZZZ</name>
<keyword evidence="2" id="KW-0028">Amino-acid biosynthesis</keyword>
<evidence type="ECO:0000256" key="1">
    <source>
        <dbReference type="ARBA" id="ARBA00022490"/>
    </source>
</evidence>
<evidence type="ECO:0000256" key="4">
    <source>
        <dbReference type="ARBA" id="ARBA00022679"/>
    </source>
</evidence>
<dbReference type="GO" id="GO:0008652">
    <property type="term" value="P:amino acid biosynthetic process"/>
    <property type="evidence" value="ECO:0007669"/>
    <property type="project" value="UniProtKB-KW"/>
</dbReference>
<evidence type="ECO:0000313" key="9">
    <source>
        <dbReference type="EMBL" id="GAG20074.1"/>
    </source>
</evidence>
<dbReference type="InterPro" id="IPR001048">
    <property type="entry name" value="Asp/Glu/Uridylate_kinase"/>
</dbReference>
<dbReference type="GO" id="GO:0005524">
    <property type="term" value="F:ATP binding"/>
    <property type="evidence" value="ECO:0007669"/>
    <property type="project" value="UniProtKB-KW"/>
</dbReference>
<keyword evidence="1" id="KW-0963">Cytoplasm</keyword>
<dbReference type="NCBIfam" id="TIGR01027">
    <property type="entry name" value="proB"/>
    <property type="match status" value="1"/>
</dbReference>
<evidence type="ECO:0000256" key="7">
    <source>
        <dbReference type="ARBA" id="ARBA00022840"/>
    </source>
</evidence>
<dbReference type="AlphaFoldDB" id="X0VNX7"/>
<dbReference type="PROSITE" id="PS00902">
    <property type="entry name" value="GLUTAMATE_5_KINASE"/>
    <property type="match status" value="1"/>
</dbReference>
<reference evidence="9" key="1">
    <citation type="journal article" date="2014" name="Front. Microbiol.">
        <title>High frequency of phylogenetically diverse reductive dehalogenase-homologous genes in deep subseafloor sedimentary metagenomes.</title>
        <authorList>
            <person name="Kawai M."/>
            <person name="Futagami T."/>
            <person name="Toyoda A."/>
            <person name="Takaki Y."/>
            <person name="Nishi S."/>
            <person name="Hori S."/>
            <person name="Arai W."/>
            <person name="Tsubouchi T."/>
            <person name="Morono Y."/>
            <person name="Uchiyama I."/>
            <person name="Ito T."/>
            <person name="Fujiyama A."/>
            <person name="Inagaki F."/>
            <person name="Takami H."/>
        </authorList>
    </citation>
    <scope>NUCLEOTIDE SEQUENCE</scope>
    <source>
        <strain evidence="9">Expedition CK06-06</strain>
    </source>
</reference>
<evidence type="ECO:0000256" key="3">
    <source>
        <dbReference type="ARBA" id="ARBA00022650"/>
    </source>
</evidence>
<proteinExistence type="predicted"/>
<gene>
    <name evidence="9" type="ORF">S01H1_47247</name>
</gene>
<dbReference type="GO" id="GO:0004349">
    <property type="term" value="F:glutamate 5-kinase activity"/>
    <property type="evidence" value="ECO:0007669"/>
    <property type="project" value="InterPro"/>
</dbReference>
<dbReference type="SUPFAM" id="SSF53633">
    <property type="entry name" value="Carbamate kinase-like"/>
    <property type="match status" value="1"/>
</dbReference>
<evidence type="ECO:0000259" key="8">
    <source>
        <dbReference type="Pfam" id="PF00696"/>
    </source>
</evidence>
<evidence type="ECO:0000256" key="5">
    <source>
        <dbReference type="ARBA" id="ARBA00022741"/>
    </source>
</evidence>
<dbReference type="FunFam" id="3.40.1160.10:FF:000006">
    <property type="entry name" value="Glutamate 5-kinase"/>
    <property type="match status" value="1"/>
</dbReference>
<dbReference type="PRINTS" id="PR00474">
    <property type="entry name" value="GLU5KINASE"/>
</dbReference>
<dbReference type="InterPro" id="IPR001057">
    <property type="entry name" value="Glu/AcGlu_kinase"/>
</dbReference>
<sequence length="206" mass="22427">MVTSGAIGAGMQALGMKKRPTRLPDLQMAAAVGQTRLMSRYDELFSTAGCKVGQVLLTHLDFHHKIRLTNARRTMENLIRNKVIPIVNENDVVADEEIKADLALGDNDLLASLVVKLIRADLLVILTTVDGVRERAESGRTSRIRYLETITKKTFAVVSGNNSQLSKGGMLSKLKAAQAVSKTGCSAIIANGRQIRILTRIMNGED</sequence>
<keyword evidence="3" id="KW-0641">Proline biosynthesis</keyword>
<keyword evidence="6" id="KW-0418">Kinase</keyword>
<keyword evidence="4" id="KW-0808">Transferase</keyword>
<evidence type="ECO:0000256" key="2">
    <source>
        <dbReference type="ARBA" id="ARBA00022605"/>
    </source>
</evidence>
<organism evidence="9">
    <name type="scientific">marine sediment metagenome</name>
    <dbReference type="NCBI Taxonomy" id="412755"/>
    <lineage>
        <taxon>unclassified sequences</taxon>
        <taxon>metagenomes</taxon>
        <taxon>ecological metagenomes</taxon>
    </lineage>
</organism>
<dbReference type="PANTHER" id="PTHR43654">
    <property type="entry name" value="GLUTAMATE 5-KINASE"/>
    <property type="match status" value="1"/>
</dbReference>
<dbReference type="Pfam" id="PF00696">
    <property type="entry name" value="AA_kinase"/>
    <property type="match status" value="1"/>
</dbReference>
<evidence type="ECO:0000256" key="6">
    <source>
        <dbReference type="ARBA" id="ARBA00022777"/>
    </source>
</evidence>
<feature type="domain" description="Aspartate/glutamate/uridylate kinase" evidence="8">
    <location>
        <begin position="2"/>
        <end position="191"/>
    </location>
</feature>
<accession>X0VNX7</accession>
<dbReference type="InterPro" id="IPR005715">
    <property type="entry name" value="Glu_5kinase/COase_Synthase"/>
</dbReference>
<keyword evidence="7" id="KW-0067">ATP-binding</keyword>
<dbReference type="InterPro" id="IPR036393">
    <property type="entry name" value="AceGlu_kinase-like_sf"/>
</dbReference>
<dbReference type="Gene3D" id="3.40.1160.10">
    <property type="entry name" value="Acetylglutamate kinase-like"/>
    <property type="match status" value="1"/>
</dbReference>
<keyword evidence="5" id="KW-0547">Nucleotide-binding</keyword>
<comment type="caution">
    <text evidence="9">The sequence shown here is derived from an EMBL/GenBank/DDBJ whole genome shotgun (WGS) entry which is preliminary data.</text>
</comment>
<dbReference type="GO" id="GO:0005829">
    <property type="term" value="C:cytosol"/>
    <property type="evidence" value="ECO:0007669"/>
    <property type="project" value="TreeGrafter"/>
</dbReference>
<protein>
    <recommendedName>
        <fullName evidence="8">Aspartate/glutamate/uridylate kinase domain-containing protein</fullName>
    </recommendedName>
</protein>
<dbReference type="PANTHER" id="PTHR43654:SF1">
    <property type="entry name" value="ISOPENTENYL PHOSPHATE KINASE"/>
    <property type="match status" value="1"/>
</dbReference>